<accession>A0A6G0WQ68</accession>
<dbReference type="Proteomes" id="UP000481153">
    <property type="component" value="Unassembled WGS sequence"/>
</dbReference>
<dbReference type="EMBL" id="VJMJ01000163">
    <property type="protein sequence ID" value="KAF0729516.1"/>
    <property type="molecule type" value="Genomic_DNA"/>
</dbReference>
<dbReference type="InterPro" id="IPR009057">
    <property type="entry name" value="Homeodomain-like_sf"/>
</dbReference>
<gene>
    <name evidence="3" type="ORF">Ae201684_012784</name>
</gene>
<dbReference type="SUPFAM" id="SSF46689">
    <property type="entry name" value="Homeodomain-like"/>
    <property type="match status" value="1"/>
</dbReference>
<keyword evidence="4" id="KW-1185">Reference proteome</keyword>
<dbReference type="Pfam" id="PF01498">
    <property type="entry name" value="HTH_Tnp_Tc3_2"/>
    <property type="match status" value="1"/>
</dbReference>
<dbReference type="InterPro" id="IPR002492">
    <property type="entry name" value="Transposase_Tc1-like"/>
</dbReference>
<dbReference type="InterPro" id="IPR057667">
    <property type="entry name" value="HTH_SB"/>
</dbReference>
<comment type="caution">
    <text evidence="3">The sequence shown here is derived from an EMBL/GenBank/DDBJ whole genome shotgun (WGS) entry which is preliminary data.</text>
</comment>
<feature type="domain" description="Sleeping Beauty transposase HTH" evidence="2">
    <location>
        <begin position="7"/>
        <end position="54"/>
    </location>
</feature>
<dbReference type="InterPro" id="IPR036388">
    <property type="entry name" value="WH-like_DNA-bd_sf"/>
</dbReference>
<protein>
    <submittedName>
        <fullName evidence="3">Uncharacterized protein</fullName>
    </submittedName>
</protein>
<dbReference type="VEuPathDB" id="FungiDB:AeMF1_002909"/>
<dbReference type="GO" id="GO:0006313">
    <property type="term" value="P:DNA transposition"/>
    <property type="evidence" value="ECO:0007669"/>
    <property type="project" value="InterPro"/>
</dbReference>
<dbReference type="GO" id="GO:0003677">
    <property type="term" value="F:DNA binding"/>
    <property type="evidence" value="ECO:0007669"/>
    <property type="project" value="InterPro"/>
</dbReference>
<sequence length="147" mass="17359">MSSQRQGKQYSDDMRLTVINKHKNGLGNKKIAKELDMPLSSVKTILRKLKKRQTMIAPKSGRPRVTNEYDDREIRREVMTNGRVSAETLQRLFLTLYDKEILLETFRRRIREWGLNGRVAIKKSFISKDNREKRLNFALGHQLWISE</sequence>
<reference evidence="3 4" key="1">
    <citation type="submission" date="2019-07" db="EMBL/GenBank/DDBJ databases">
        <title>Genomics analysis of Aphanomyces spp. identifies a new class of oomycete effector associated with host adaptation.</title>
        <authorList>
            <person name="Gaulin E."/>
        </authorList>
    </citation>
    <scope>NUCLEOTIDE SEQUENCE [LARGE SCALE GENOMIC DNA]</scope>
    <source>
        <strain evidence="3 4">ATCC 201684</strain>
    </source>
</reference>
<dbReference type="Gene3D" id="1.10.10.10">
    <property type="entry name" value="Winged helix-like DNA-binding domain superfamily/Winged helix DNA-binding domain"/>
    <property type="match status" value="1"/>
</dbReference>
<evidence type="ECO:0000313" key="3">
    <source>
        <dbReference type="EMBL" id="KAF0729516.1"/>
    </source>
</evidence>
<proteinExistence type="predicted"/>
<evidence type="ECO:0000313" key="4">
    <source>
        <dbReference type="Proteomes" id="UP000481153"/>
    </source>
</evidence>
<name>A0A6G0WQ68_9STRA</name>
<dbReference type="Pfam" id="PF25787">
    <property type="entry name" value="HTH_SB"/>
    <property type="match status" value="1"/>
</dbReference>
<evidence type="ECO:0000259" key="2">
    <source>
        <dbReference type="Pfam" id="PF25787"/>
    </source>
</evidence>
<dbReference type="AlphaFoldDB" id="A0A6G0WQ68"/>
<evidence type="ECO:0000259" key="1">
    <source>
        <dbReference type="Pfam" id="PF01498"/>
    </source>
</evidence>
<dbReference type="GO" id="GO:0015074">
    <property type="term" value="P:DNA integration"/>
    <property type="evidence" value="ECO:0007669"/>
    <property type="project" value="InterPro"/>
</dbReference>
<organism evidence="3 4">
    <name type="scientific">Aphanomyces euteiches</name>
    <dbReference type="NCBI Taxonomy" id="100861"/>
    <lineage>
        <taxon>Eukaryota</taxon>
        <taxon>Sar</taxon>
        <taxon>Stramenopiles</taxon>
        <taxon>Oomycota</taxon>
        <taxon>Saprolegniomycetes</taxon>
        <taxon>Saprolegniales</taxon>
        <taxon>Verrucalvaceae</taxon>
        <taxon>Aphanomyces</taxon>
    </lineage>
</organism>
<feature type="domain" description="Transposase Tc1-like" evidence="1">
    <location>
        <begin position="71"/>
        <end position="141"/>
    </location>
</feature>